<comment type="caution">
    <text evidence="1">The sequence shown here is derived from an EMBL/GenBank/DDBJ whole genome shotgun (WGS) entry which is preliminary data.</text>
</comment>
<sequence>MVWATPSHPTLSDRLYGEIRSSQTHKQSSSGEGTGLLRLLQDDLEAYSCNMGSVYTEDPKSFLLEMAVSHGPNLSPWSSFIFS</sequence>
<keyword evidence="2" id="KW-1185">Reference proteome</keyword>
<organism evidence="1 2">
    <name type="scientific">Mikania micrantha</name>
    <name type="common">bitter vine</name>
    <dbReference type="NCBI Taxonomy" id="192012"/>
    <lineage>
        <taxon>Eukaryota</taxon>
        <taxon>Viridiplantae</taxon>
        <taxon>Streptophyta</taxon>
        <taxon>Embryophyta</taxon>
        <taxon>Tracheophyta</taxon>
        <taxon>Spermatophyta</taxon>
        <taxon>Magnoliopsida</taxon>
        <taxon>eudicotyledons</taxon>
        <taxon>Gunneridae</taxon>
        <taxon>Pentapetalae</taxon>
        <taxon>asterids</taxon>
        <taxon>campanulids</taxon>
        <taxon>Asterales</taxon>
        <taxon>Asteraceae</taxon>
        <taxon>Asteroideae</taxon>
        <taxon>Heliantheae alliance</taxon>
        <taxon>Eupatorieae</taxon>
        <taxon>Mikania</taxon>
    </lineage>
</organism>
<gene>
    <name evidence="1" type="ORF">E3N88_43181</name>
</gene>
<name>A0A5N6LFJ8_9ASTR</name>
<dbReference type="EMBL" id="SZYD01000987">
    <property type="protein sequence ID" value="KAD1189668.1"/>
    <property type="molecule type" value="Genomic_DNA"/>
</dbReference>
<proteinExistence type="predicted"/>
<reference evidence="1 2" key="1">
    <citation type="submission" date="2019-05" db="EMBL/GenBank/DDBJ databases">
        <title>Mikania micrantha, genome provides insights into the molecular mechanism of rapid growth.</title>
        <authorList>
            <person name="Liu B."/>
        </authorList>
    </citation>
    <scope>NUCLEOTIDE SEQUENCE [LARGE SCALE GENOMIC DNA]</scope>
    <source>
        <strain evidence="1">NLD-2019</strain>
        <tissue evidence="1">Leaf</tissue>
    </source>
</reference>
<dbReference type="Proteomes" id="UP000326396">
    <property type="component" value="Unassembled WGS sequence"/>
</dbReference>
<evidence type="ECO:0000313" key="2">
    <source>
        <dbReference type="Proteomes" id="UP000326396"/>
    </source>
</evidence>
<dbReference type="AlphaFoldDB" id="A0A5N6LFJ8"/>
<evidence type="ECO:0000313" key="1">
    <source>
        <dbReference type="EMBL" id="KAD1189668.1"/>
    </source>
</evidence>
<protein>
    <submittedName>
        <fullName evidence="1">Uncharacterized protein</fullName>
    </submittedName>
</protein>
<accession>A0A5N6LFJ8</accession>